<dbReference type="EMBL" id="JAZIBG010000017">
    <property type="protein sequence ID" value="MEF7613355.1"/>
    <property type="molecule type" value="Genomic_DNA"/>
</dbReference>
<keyword evidence="6" id="KW-0808">Transferase</keyword>
<keyword evidence="4" id="KW-1003">Cell membrane</keyword>
<evidence type="ECO:0000256" key="9">
    <source>
        <dbReference type="ARBA" id="ARBA00022840"/>
    </source>
</evidence>
<dbReference type="InterPro" id="IPR050980">
    <property type="entry name" value="2C_sensor_his_kinase"/>
</dbReference>
<dbReference type="GO" id="GO:0005886">
    <property type="term" value="C:plasma membrane"/>
    <property type="evidence" value="ECO:0007669"/>
    <property type="project" value="UniProtKB-SubCell"/>
</dbReference>
<dbReference type="Gene3D" id="3.30.565.10">
    <property type="entry name" value="Histidine kinase-like ATPase, C-terminal domain"/>
    <property type="match status" value="1"/>
</dbReference>
<dbReference type="InterPro" id="IPR005467">
    <property type="entry name" value="His_kinase_dom"/>
</dbReference>
<feature type="domain" description="HAMP" evidence="12">
    <location>
        <begin position="223"/>
        <end position="275"/>
    </location>
</feature>
<evidence type="ECO:0000256" key="6">
    <source>
        <dbReference type="ARBA" id="ARBA00022679"/>
    </source>
</evidence>
<comment type="subcellular location">
    <subcellularLocation>
        <location evidence="2">Cell membrane</location>
        <topology evidence="2">Multi-pass membrane protein</topology>
    </subcellularLocation>
</comment>
<evidence type="ECO:0000256" key="10">
    <source>
        <dbReference type="SAM" id="Phobius"/>
    </source>
</evidence>
<dbReference type="SMART" id="SM00387">
    <property type="entry name" value="HATPase_c"/>
    <property type="match status" value="1"/>
</dbReference>
<dbReference type="EC" id="2.7.13.3" evidence="3"/>
<reference evidence="13 14" key="1">
    <citation type="submission" date="2024-02" db="EMBL/GenBank/DDBJ databases">
        <title>Genome sequence of Aquincola sp. MAHUQ-54.</title>
        <authorList>
            <person name="Huq M.A."/>
        </authorList>
    </citation>
    <scope>NUCLEOTIDE SEQUENCE [LARGE SCALE GENOMIC DNA]</scope>
    <source>
        <strain evidence="13 14">MAHUQ-54</strain>
    </source>
</reference>
<dbReference type="Pfam" id="PF02518">
    <property type="entry name" value="HATPase_c"/>
    <property type="match status" value="1"/>
</dbReference>
<sequence length="488" mass="53584">MPPAGGPLARREARLKSLYLRVWLTVVAVLALFAIGSGWLVQRHMERERGRVDALAAERVAAWADLIQRSLPGAEAAPEEQAEAVLEWSQRLRMPLALDDARGRRIVATVTFERRAGNPDAPPPRIFPIRFADGRTLWVMRPVLLRLPRSSEGLRVEGPRPEGLHPGRVQLDALRFRGVDDDFLLPPSWFPFAPPGWGRGVGMVAVLAVLFAAIAIGAFPVVRRLTRRLEALKQGVERFGSGALHHRVDEGGRDEVAAVAASFNRAAERIEGLVKSNQSLLANASHELRSPLARLKMAVSLLDNDAACEPVRREQLRREIHTNIAELDALVEEVLMASRLDAQAGMEHEPVELVGLGAEEAARLQAEVQAPDGALTVRGDERLLRRAIRNLLENARRYGGDEVELIMRRTARGVELRVCDRGPGVPENMRERIFEPFFRLPGHAERAGGVGLGLSLVRQIAERHGGGVRCEAREGGGSCFVIDLPAGA</sequence>
<evidence type="ECO:0000256" key="8">
    <source>
        <dbReference type="ARBA" id="ARBA00022777"/>
    </source>
</evidence>
<dbReference type="SUPFAM" id="SSF55874">
    <property type="entry name" value="ATPase domain of HSP90 chaperone/DNA topoisomerase II/histidine kinase"/>
    <property type="match status" value="1"/>
</dbReference>
<dbReference type="RefSeq" id="WP_332288295.1">
    <property type="nucleotide sequence ID" value="NZ_JAZIBG010000017.1"/>
</dbReference>
<feature type="domain" description="Histidine kinase" evidence="11">
    <location>
        <begin position="283"/>
        <end position="488"/>
    </location>
</feature>
<evidence type="ECO:0000256" key="1">
    <source>
        <dbReference type="ARBA" id="ARBA00000085"/>
    </source>
</evidence>
<feature type="transmembrane region" description="Helical" evidence="10">
    <location>
        <begin position="201"/>
        <end position="222"/>
    </location>
</feature>
<keyword evidence="10" id="KW-1133">Transmembrane helix</keyword>
<comment type="caution">
    <text evidence="13">The sequence shown here is derived from an EMBL/GenBank/DDBJ whole genome shotgun (WGS) entry which is preliminary data.</text>
</comment>
<dbReference type="Gene3D" id="6.10.340.10">
    <property type="match status" value="1"/>
</dbReference>
<comment type="catalytic activity">
    <reaction evidence="1">
        <text>ATP + protein L-histidine = ADP + protein N-phospho-L-histidine.</text>
        <dbReference type="EC" id="2.7.13.3"/>
    </reaction>
</comment>
<dbReference type="CDD" id="cd00082">
    <property type="entry name" value="HisKA"/>
    <property type="match status" value="1"/>
</dbReference>
<dbReference type="GO" id="GO:0000155">
    <property type="term" value="F:phosphorelay sensor kinase activity"/>
    <property type="evidence" value="ECO:0007669"/>
    <property type="project" value="InterPro"/>
</dbReference>
<dbReference type="CDD" id="cd06225">
    <property type="entry name" value="HAMP"/>
    <property type="match status" value="1"/>
</dbReference>
<dbReference type="PANTHER" id="PTHR44936:SF10">
    <property type="entry name" value="SENSOR PROTEIN RSTB"/>
    <property type="match status" value="1"/>
</dbReference>
<dbReference type="PRINTS" id="PR00344">
    <property type="entry name" value="BCTRLSENSOR"/>
</dbReference>
<evidence type="ECO:0000313" key="13">
    <source>
        <dbReference type="EMBL" id="MEF7613355.1"/>
    </source>
</evidence>
<dbReference type="SMART" id="SM00388">
    <property type="entry name" value="HisKA"/>
    <property type="match status" value="1"/>
</dbReference>
<evidence type="ECO:0000256" key="4">
    <source>
        <dbReference type="ARBA" id="ARBA00022475"/>
    </source>
</evidence>
<dbReference type="InterPro" id="IPR003661">
    <property type="entry name" value="HisK_dim/P_dom"/>
</dbReference>
<organism evidence="13 14">
    <name type="scientific">Aquincola agrisoli</name>
    <dbReference type="NCBI Taxonomy" id="3119538"/>
    <lineage>
        <taxon>Bacteria</taxon>
        <taxon>Pseudomonadati</taxon>
        <taxon>Pseudomonadota</taxon>
        <taxon>Betaproteobacteria</taxon>
        <taxon>Burkholderiales</taxon>
        <taxon>Sphaerotilaceae</taxon>
        <taxon>Aquincola</taxon>
    </lineage>
</organism>
<keyword evidence="9" id="KW-0067">ATP-binding</keyword>
<dbReference type="PANTHER" id="PTHR44936">
    <property type="entry name" value="SENSOR PROTEIN CREC"/>
    <property type="match status" value="1"/>
</dbReference>
<evidence type="ECO:0000256" key="5">
    <source>
        <dbReference type="ARBA" id="ARBA00022553"/>
    </source>
</evidence>
<dbReference type="AlphaFoldDB" id="A0AAW9QE64"/>
<gene>
    <name evidence="13" type="ORF">V4F39_05475</name>
</gene>
<dbReference type="SMART" id="SM00304">
    <property type="entry name" value="HAMP"/>
    <property type="match status" value="1"/>
</dbReference>
<dbReference type="Proteomes" id="UP001336250">
    <property type="component" value="Unassembled WGS sequence"/>
</dbReference>
<dbReference type="Pfam" id="PF00512">
    <property type="entry name" value="HisKA"/>
    <property type="match status" value="1"/>
</dbReference>
<feature type="transmembrane region" description="Helical" evidence="10">
    <location>
        <begin position="20"/>
        <end position="41"/>
    </location>
</feature>
<evidence type="ECO:0000259" key="12">
    <source>
        <dbReference type="PROSITE" id="PS50885"/>
    </source>
</evidence>
<evidence type="ECO:0000256" key="7">
    <source>
        <dbReference type="ARBA" id="ARBA00022741"/>
    </source>
</evidence>
<name>A0AAW9QE64_9BURK</name>
<protein>
    <recommendedName>
        <fullName evidence="3">histidine kinase</fullName>
        <ecNumber evidence="3">2.7.13.3</ecNumber>
    </recommendedName>
</protein>
<evidence type="ECO:0000313" key="14">
    <source>
        <dbReference type="Proteomes" id="UP001336250"/>
    </source>
</evidence>
<proteinExistence type="predicted"/>
<evidence type="ECO:0000256" key="3">
    <source>
        <dbReference type="ARBA" id="ARBA00012438"/>
    </source>
</evidence>
<dbReference type="Pfam" id="PF00672">
    <property type="entry name" value="HAMP"/>
    <property type="match status" value="1"/>
</dbReference>
<keyword evidence="14" id="KW-1185">Reference proteome</keyword>
<dbReference type="SUPFAM" id="SSF158472">
    <property type="entry name" value="HAMP domain-like"/>
    <property type="match status" value="1"/>
</dbReference>
<evidence type="ECO:0000256" key="2">
    <source>
        <dbReference type="ARBA" id="ARBA00004651"/>
    </source>
</evidence>
<dbReference type="SUPFAM" id="SSF47384">
    <property type="entry name" value="Homodimeric domain of signal transducing histidine kinase"/>
    <property type="match status" value="1"/>
</dbReference>
<dbReference type="InterPro" id="IPR036097">
    <property type="entry name" value="HisK_dim/P_sf"/>
</dbReference>
<evidence type="ECO:0000259" key="11">
    <source>
        <dbReference type="PROSITE" id="PS50109"/>
    </source>
</evidence>
<keyword evidence="10" id="KW-0812">Transmembrane</keyword>
<dbReference type="GO" id="GO:0005524">
    <property type="term" value="F:ATP binding"/>
    <property type="evidence" value="ECO:0007669"/>
    <property type="project" value="UniProtKB-KW"/>
</dbReference>
<keyword evidence="7" id="KW-0547">Nucleotide-binding</keyword>
<keyword evidence="10" id="KW-0472">Membrane</keyword>
<keyword evidence="5" id="KW-0597">Phosphoprotein</keyword>
<dbReference type="Gene3D" id="1.10.287.130">
    <property type="match status" value="1"/>
</dbReference>
<dbReference type="InterPro" id="IPR003594">
    <property type="entry name" value="HATPase_dom"/>
</dbReference>
<dbReference type="PROSITE" id="PS50109">
    <property type="entry name" value="HIS_KIN"/>
    <property type="match status" value="1"/>
</dbReference>
<dbReference type="CDD" id="cd00075">
    <property type="entry name" value="HATPase"/>
    <property type="match status" value="1"/>
</dbReference>
<accession>A0AAW9QE64</accession>
<keyword evidence="8 13" id="KW-0418">Kinase</keyword>
<dbReference type="InterPro" id="IPR036890">
    <property type="entry name" value="HATPase_C_sf"/>
</dbReference>
<dbReference type="InterPro" id="IPR003660">
    <property type="entry name" value="HAMP_dom"/>
</dbReference>
<dbReference type="InterPro" id="IPR004358">
    <property type="entry name" value="Sig_transdc_His_kin-like_C"/>
</dbReference>
<dbReference type="PROSITE" id="PS50885">
    <property type="entry name" value="HAMP"/>
    <property type="match status" value="1"/>
</dbReference>